<organism evidence="4 5">
    <name type="scientific">Pseudobacter ginsenosidimutans</name>
    <dbReference type="NCBI Taxonomy" id="661488"/>
    <lineage>
        <taxon>Bacteria</taxon>
        <taxon>Pseudomonadati</taxon>
        <taxon>Bacteroidota</taxon>
        <taxon>Chitinophagia</taxon>
        <taxon>Chitinophagales</taxon>
        <taxon>Chitinophagaceae</taxon>
        <taxon>Pseudobacter</taxon>
    </lineage>
</organism>
<dbReference type="NCBIfam" id="TIGR04057">
    <property type="entry name" value="SusC_RagA_signa"/>
    <property type="match status" value="1"/>
</dbReference>
<dbReference type="InterPro" id="IPR008969">
    <property type="entry name" value="CarboxyPept-like_regulatory"/>
</dbReference>
<reference evidence="4 5" key="1">
    <citation type="submission" date="2019-02" db="EMBL/GenBank/DDBJ databases">
        <title>Genomic Encyclopedia of Type Strains, Phase IV (KMG-IV): sequencing the most valuable type-strain genomes for metagenomic binning, comparative biology and taxonomic classification.</title>
        <authorList>
            <person name="Goeker M."/>
        </authorList>
    </citation>
    <scope>NUCLEOTIDE SEQUENCE [LARGE SCALE GENOMIC DNA]</scope>
    <source>
        <strain evidence="4 5">DSM 18116</strain>
    </source>
</reference>
<dbReference type="OrthoDB" id="9768177at2"/>
<dbReference type="GO" id="GO:0009279">
    <property type="term" value="C:cell outer membrane"/>
    <property type="evidence" value="ECO:0007669"/>
    <property type="project" value="UniProtKB-SubCell"/>
</dbReference>
<dbReference type="Gene3D" id="2.170.130.10">
    <property type="entry name" value="TonB-dependent receptor, plug domain"/>
    <property type="match status" value="1"/>
</dbReference>
<dbReference type="PROSITE" id="PS52016">
    <property type="entry name" value="TONB_DEPENDENT_REC_3"/>
    <property type="match status" value="1"/>
</dbReference>
<dbReference type="InterPro" id="IPR039426">
    <property type="entry name" value="TonB-dep_rcpt-like"/>
</dbReference>
<keyword evidence="5" id="KW-1185">Reference proteome</keyword>
<dbReference type="RefSeq" id="WP_158643999.1">
    <property type="nucleotide sequence ID" value="NZ_CP042431.1"/>
</dbReference>
<feature type="signal peptide" evidence="2">
    <location>
        <begin position="1"/>
        <end position="17"/>
    </location>
</feature>
<dbReference type="SUPFAM" id="SSF49464">
    <property type="entry name" value="Carboxypeptidase regulatory domain-like"/>
    <property type="match status" value="1"/>
</dbReference>
<dbReference type="NCBIfam" id="TIGR04056">
    <property type="entry name" value="OMP_RagA_SusC"/>
    <property type="match status" value="1"/>
</dbReference>
<dbReference type="SUPFAM" id="SSF56935">
    <property type="entry name" value="Porins"/>
    <property type="match status" value="1"/>
</dbReference>
<keyword evidence="1" id="KW-0472">Membrane</keyword>
<accession>A0A4Q7N0A9</accession>
<dbReference type="InterPro" id="IPR037066">
    <property type="entry name" value="Plug_dom_sf"/>
</dbReference>
<evidence type="ECO:0000313" key="5">
    <source>
        <dbReference type="Proteomes" id="UP000293874"/>
    </source>
</evidence>
<protein>
    <submittedName>
        <fullName evidence="4">TonB-linked SusC/RagA family outer membrane protein</fullName>
    </submittedName>
</protein>
<keyword evidence="1" id="KW-1134">Transmembrane beta strand</keyword>
<feature type="chain" id="PRO_5020328346" evidence="2">
    <location>
        <begin position="18"/>
        <end position="1132"/>
    </location>
</feature>
<dbReference type="Gene3D" id="2.60.40.1120">
    <property type="entry name" value="Carboxypeptidase-like, regulatory domain"/>
    <property type="match status" value="1"/>
</dbReference>
<gene>
    <name evidence="4" type="ORF">EV199_0878</name>
</gene>
<dbReference type="InterPro" id="IPR023996">
    <property type="entry name" value="TonB-dep_OMP_SusC/RagA"/>
</dbReference>
<evidence type="ECO:0000259" key="3">
    <source>
        <dbReference type="Pfam" id="PF07715"/>
    </source>
</evidence>
<comment type="subcellular location">
    <subcellularLocation>
        <location evidence="1">Cell outer membrane</location>
        <topology evidence="1">Multi-pass membrane protein</topology>
    </subcellularLocation>
</comment>
<proteinExistence type="inferred from homology"/>
<dbReference type="EMBL" id="SGXA01000001">
    <property type="protein sequence ID" value="RZS75021.1"/>
    <property type="molecule type" value="Genomic_DNA"/>
</dbReference>
<dbReference type="InterPro" id="IPR023997">
    <property type="entry name" value="TonB-dep_OMP_SusC/RagA_CS"/>
</dbReference>
<feature type="domain" description="TonB-dependent receptor plug" evidence="3">
    <location>
        <begin position="234"/>
        <end position="366"/>
    </location>
</feature>
<dbReference type="AlphaFoldDB" id="A0A4Q7N0A9"/>
<keyword evidence="1" id="KW-0998">Cell outer membrane</keyword>
<evidence type="ECO:0000256" key="1">
    <source>
        <dbReference type="PROSITE-ProRule" id="PRU01360"/>
    </source>
</evidence>
<keyword evidence="2" id="KW-0732">Signal</keyword>
<dbReference type="Proteomes" id="UP000293874">
    <property type="component" value="Unassembled WGS sequence"/>
</dbReference>
<comment type="similarity">
    <text evidence="1">Belongs to the TonB-dependent receptor family.</text>
</comment>
<keyword evidence="1" id="KW-0812">Transmembrane</keyword>
<keyword evidence="1" id="KW-0813">Transport</keyword>
<evidence type="ECO:0000256" key="2">
    <source>
        <dbReference type="SAM" id="SignalP"/>
    </source>
</evidence>
<dbReference type="InterPro" id="IPR012910">
    <property type="entry name" value="Plug_dom"/>
</dbReference>
<evidence type="ECO:0000313" key="4">
    <source>
        <dbReference type="EMBL" id="RZS75021.1"/>
    </source>
</evidence>
<dbReference type="Pfam" id="PF07715">
    <property type="entry name" value="Plug"/>
    <property type="match status" value="1"/>
</dbReference>
<comment type="caution">
    <text evidence="4">The sequence shown here is derived from an EMBL/GenBank/DDBJ whole genome shotgun (WGS) entry which is preliminary data.</text>
</comment>
<sequence>MRLLAFYLLVASFAVSAKPVAQTITVSGKNFALDQLFNVIEKQTGFMVVYNMDLLENTKPVSVSVRQMPLKDFLKTVFKDQPLGFLVFDNTKTITLSRKQITAPVLKDILNLSPSMDISVRLIAAGTGEPVAGASVTIKGRRAGTISSSAGQFSLSNLSDTASILITSIGFNPVEVSIKRLAALETGTSYLLKTGSVRKVTASEYVITLSLADNILDEAVTTAYSRTSRKLAIGTIGTIKAEDIEKQPVFNALEVLAGKVPGVSVTPISGNRAAPVQVIIRGKNSINETTSTDPLYVVDGIPWTTLNISPYFGRFPTSLGAVQGGFTKTYGENPLLSINPRDIERIDVLKDANATAIYGSRGANGVILITTKKAQKGPASFNMSVSNGLSYVQKYNTLLNTPEYLAVRREALMNDGITPDIYNAPDVMKWDSTKYTDWQRWAAGTGSTTDINARLSGGSLQTNYFLSATYSTIKEPMNLDGKNQRGSFNSSLNHTSANRRFNMTIGNNMAITRVKAYAINDLQSLPPNAPDAYDEKGEFNFEPYRGQYMSEFPFGGLKKPSDSKTFSLASHINVSYELLKGLTLSARAGYNYSQNENGDYTPAAASDPLYPGNYSMAFFGKTLNKSWTVEPQLRYNTYLGRGNLSVQLITNMQSVTTRSETVTASLFPSDEMMKSYMYASLKDFQENYGEYKNVFAVATIRYDWDNKYSINLVGRRDGSSRFGPGKQFGSFGSAGFAWVASEEGWLKKLMPSWMNLVKFSASYGKTGSDNIGDYEYLSRWSNLLVLGGANGMLAYNNVNAFHVIRPLNQDFRWETNLKSDITASLGFLQNKLMLDMTWYSELSKDQLTNVDMPFMTGFGAALENRDAQVRNSGIEFNLSANLINSKDWGLSLSFNIGRNWNKLVDFPSLENSVYKGRLRVGSSTSTMYLLRYTGIDPMTGYYTFEDRNKDGKVYRGSNQFPQEAIDDRYIEVEQEVKYQGGFGINLRWKSLMLSSFFDFENKLGLDPYLLIVPGGRFNSVVPDAIKNNHWKKPGDQAIYPRYTTMPSLLGPIENSDAAWVNRSFVRMNTLSVSWELPATWLNRIKMKGASLAVQTGNLFIFSPYKDINPDMQKLSSAIPRSRTITTRLSFNF</sequence>
<dbReference type="Pfam" id="PF13715">
    <property type="entry name" value="CarbopepD_reg_2"/>
    <property type="match status" value="1"/>
</dbReference>
<name>A0A4Q7N0A9_9BACT</name>